<name>A0AAX6BSQ5_PRIMG</name>
<accession>A0AAX6BSQ5</accession>
<dbReference type="EMBL" id="BSYK01000002">
    <property type="protein sequence ID" value="GMG76792.1"/>
    <property type="molecule type" value="Genomic_DNA"/>
</dbReference>
<sequence>MNLSFTSAKKLTINLYEAVSSNITGTVTIENRVYHAANSSLDMVIKMDQTDEEEVSFVAQEKANPNIKLPVHLLYEDDGYYVVRISDLSPNWEALAFDLYQENEEKETVNVDDVTSDSKTDSTEEIDAHALITTLYSDQRKTKSEEGKGIKIKQDYVLLVNDLEKDFVKEKMKNYEKAIKVEAKHKRQTQQEMNELQRDMKYQVQEEKSDTESKIAMKKDAIQSSDASIQLYKDEQKSLQEKLQKLNKKQQDLAMK</sequence>
<comment type="caution">
    <text evidence="2">The sequence shown here is derived from an EMBL/GenBank/DDBJ whole genome shotgun (WGS) entry which is preliminary data.</text>
</comment>
<evidence type="ECO:0000256" key="1">
    <source>
        <dbReference type="SAM" id="MobiDB-lite"/>
    </source>
</evidence>
<organism evidence="2 3">
    <name type="scientific">Priestia megaterium</name>
    <name type="common">Bacillus megaterium</name>
    <dbReference type="NCBI Taxonomy" id="1404"/>
    <lineage>
        <taxon>Bacteria</taxon>
        <taxon>Bacillati</taxon>
        <taxon>Bacillota</taxon>
        <taxon>Bacilli</taxon>
        <taxon>Bacillales</taxon>
        <taxon>Bacillaceae</taxon>
        <taxon>Priestia</taxon>
    </lineage>
</organism>
<evidence type="ECO:0000313" key="3">
    <source>
        <dbReference type="Proteomes" id="UP001165240"/>
    </source>
</evidence>
<dbReference type="RefSeq" id="WP_233335257.1">
    <property type="nucleotide sequence ID" value="NZ_BSYK01000002.1"/>
</dbReference>
<reference evidence="2" key="1">
    <citation type="journal article" date="2024" name="Appl Microbiol">
        <title>Effect of kuratsuki Bacillus and Priestia on Taste of Sake.</title>
        <authorList>
            <person name="Kobayashi K."/>
            <person name="Nishida H."/>
        </authorList>
    </citation>
    <scope>NUCLEOTIDE SEQUENCE</scope>
    <source>
        <strain evidence="2">B-12</strain>
    </source>
</reference>
<evidence type="ECO:0000313" key="2">
    <source>
        <dbReference type="EMBL" id="GMG76792.1"/>
    </source>
</evidence>
<protein>
    <submittedName>
        <fullName evidence="2">Uncharacterized protein</fullName>
    </submittedName>
</protein>
<feature type="region of interest" description="Disordered" evidence="1">
    <location>
        <begin position="185"/>
        <end position="219"/>
    </location>
</feature>
<dbReference type="Proteomes" id="UP001165240">
    <property type="component" value="Unassembled WGS sequence"/>
</dbReference>
<dbReference type="AlphaFoldDB" id="A0AAX6BSQ5"/>
<proteinExistence type="predicted"/>
<feature type="compositionally biased region" description="Basic and acidic residues" evidence="1">
    <location>
        <begin position="195"/>
        <end position="219"/>
    </location>
</feature>
<gene>
    <name evidence="2" type="ORF">ShirakiTB12_52610</name>
</gene>